<comment type="caution">
    <text evidence="1">The sequence shown here is derived from an EMBL/GenBank/DDBJ whole genome shotgun (WGS) entry which is preliminary data.</text>
</comment>
<sequence length="285" mass="32355">MNVLSDRRVGGLKYQIYAPLPLEIAKEYDQSAIRFLVNGLREYPTAFVKGYKTDFIHPDIYKSGLPAAIRDTHAICKVYAQHDPQGDSCDIFRLLRTQSNKIHRQIARSSTFEELLGCTQALILIQCILALDRDPLTQYSETTSAMLEKLAKRLWEQAPVLLPSTLSPRQAWLFAESVRRTIIVSLMIRSAHSLKTRNYSVRTPFVDSLPFDIRTALWDATSDHSWTELNSESPDSMISLHGYSYAMERARVHDIGNFGALILAACRGKEVSRIPYPPMNSYMPT</sequence>
<name>A0A1Q5TH01_9EURO</name>
<organism evidence="1 2">
    <name type="scientific">Penicillium subrubescens</name>
    <dbReference type="NCBI Taxonomy" id="1316194"/>
    <lineage>
        <taxon>Eukaryota</taxon>
        <taxon>Fungi</taxon>
        <taxon>Dikarya</taxon>
        <taxon>Ascomycota</taxon>
        <taxon>Pezizomycotina</taxon>
        <taxon>Eurotiomycetes</taxon>
        <taxon>Eurotiomycetidae</taxon>
        <taxon>Eurotiales</taxon>
        <taxon>Aspergillaceae</taxon>
        <taxon>Penicillium</taxon>
    </lineage>
</organism>
<gene>
    <name evidence="1" type="ORF">PENSUB_8361</name>
</gene>
<accession>A0A1Q5TH01</accession>
<dbReference type="AlphaFoldDB" id="A0A1Q5TH01"/>
<dbReference type="OrthoDB" id="4216928at2759"/>
<protein>
    <recommendedName>
        <fullName evidence="3">Transcription factor domain-containing protein</fullName>
    </recommendedName>
</protein>
<evidence type="ECO:0008006" key="3">
    <source>
        <dbReference type="Google" id="ProtNLM"/>
    </source>
</evidence>
<evidence type="ECO:0000313" key="1">
    <source>
        <dbReference type="EMBL" id="OKO99516.1"/>
    </source>
</evidence>
<dbReference type="EMBL" id="MNBE01000656">
    <property type="protein sequence ID" value="OKO99516.1"/>
    <property type="molecule type" value="Genomic_DNA"/>
</dbReference>
<proteinExistence type="predicted"/>
<reference evidence="1 2" key="1">
    <citation type="submission" date="2016-10" db="EMBL/GenBank/DDBJ databases">
        <title>Genome sequence of the ascomycete fungus Penicillium subrubescens.</title>
        <authorList>
            <person name="De Vries R.P."/>
            <person name="Peng M."/>
            <person name="Dilokpimol A."/>
            <person name="Hilden K."/>
            <person name="Makela M.R."/>
            <person name="Grigoriev I."/>
            <person name="Riley R."/>
            <person name="Granchi Z."/>
        </authorList>
    </citation>
    <scope>NUCLEOTIDE SEQUENCE [LARGE SCALE GENOMIC DNA]</scope>
    <source>
        <strain evidence="1 2">CBS 132785</strain>
    </source>
</reference>
<dbReference type="Proteomes" id="UP000186955">
    <property type="component" value="Unassembled WGS sequence"/>
</dbReference>
<evidence type="ECO:0000313" key="2">
    <source>
        <dbReference type="Proteomes" id="UP000186955"/>
    </source>
</evidence>
<keyword evidence="2" id="KW-1185">Reference proteome</keyword>